<feature type="compositionally biased region" description="Polar residues" evidence="1">
    <location>
        <begin position="34"/>
        <end position="46"/>
    </location>
</feature>
<accession>A0A2Z7BN99</accession>
<dbReference type="Proteomes" id="UP000250235">
    <property type="component" value="Unassembled WGS sequence"/>
</dbReference>
<sequence>MTDMETYMAAVNRSYRSERGRKDIGDDFQRKRQMQQPVRGQYSQQPAKRLFQGPSKGPYPQGQ</sequence>
<evidence type="ECO:0000313" key="2">
    <source>
        <dbReference type="EMBL" id="KZV36031.1"/>
    </source>
</evidence>
<name>A0A2Z7BN99_9LAMI</name>
<organism evidence="2 3">
    <name type="scientific">Dorcoceras hygrometricum</name>
    <dbReference type="NCBI Taxonomy" id="472368"/>
    <lineage>
        <taxon>Eukaryota</taxon>
        <taxon>Viridiplantae</taxon>
        <taxon>Streptophyta</taxon>
        <taxon>Embryophyta</taxon>
        <taxon>Tracheophyta</taxon>
        <taxon>Spermatophyta</taxon>
        <taxon>Magnoliopsida</taxon>
        <taxon>eudicotyledons</taxon>
        <taxon>Gunneridae</taxon>
        <taxon>Pentapetalae</taxon>
        <taxon>asterids</taxon>
        <taxon>lamiids</taxon>
        <taxon>Lamiales</taxon>
        <taxon>Gesneriaceae</taxon>
        <taxon>Didymocarpoideae</taxon>
        <taxon>Trichosporeae</taxon>
        <taxon>Loxocarpinae</taxon>
        <taxon>Dorcoceras</taxon>
    </lineage>
</organism>
<keyword evidence="3" id="KW-1185">Reference proteome</keyword>
<reference evidence="2 3" key="1">
    <citation type="journal article" date="2015" name="Proc. Natl. Acad. Sci. U.S.A.">
        <title>The resurrection genome of Boea hygrometrica: A blueprint for survival of dehydration.</title>
        <authorList>
            <person name="Xiao L."/>
            <person name="Yang G."/>
            <person name="Zhang L."/>
            <person name="Yang X."/>
            <person name="Zhao S."/>
            <person name="Ji Z."/>
            <person name="Zhou Q."/>
            <person name="Hu M."/>
            <person name="Wang Y."/>
            <person name="Chen M."/>
            <person name="Xu Y."/>
            <person name="Jin H."/>
            <person name="Xiao X."/>
            <person name="Hu G."/>
            <person name="Bao F."/>
            <person name="Hu Y."/>
            <person name="Wan P."/>
            <person name="Li L."/>
            <person name="Deng X."/>
            <person name="Kuang T."/>
            <person name="Xiang C."/>
            <person name="Zhu J.K."/>
            <person name="Oliver M.J."/>
            <person name="He Y."/>
        </authorList>
    </citation>
    <scope>NUCLEOTIDE SEQUENCE [LARGE SCALE GENOMIC DNA]</scope>
    <source>
        <strain evidence="3">cv. XS01</strain>
    </source>
</reference>
<evidence type="ECO:0000313" key="3">
    <source>
        <dbReference type="Proteomes" id="UP000250235"/>
    </source>
</evidence>
<evidence type="ECO:0000256" key="1">
    <source>
        <dbReference type="SAM" id="MobiDB-lite"/>
    </source>
</evidence>
<gene>
    <name evidence="2" type="ORF">F511_31454</name>
</gene>
<dbReference type="AlphaFoldDB" id="A0A2Z7BN99"/>
<dbReference type="EMBL" id="KV003951">
    <property type="protein sequence ID" value="KZV36031.1"/>
    <property type="molecule type" value="Genomic_DNA"/>
</dbReference>
<protein>
    <submittedName>
        <fullName evidence="2">Uncharacterized protein</fullName>
    </submittedName>
</protein>
<proteinExistence type="predicted"/>
<feature type="compositionally biased region" description="Basic and acidic residues" evidence="1">
    <location>
        <begin position="15"/>
        <end position="30"/>
    </location>
</feature>
<feature type="region of interest" description="Disordered" evidence="1">
    <location>
        <begin position="1"/>
        <end position="63"/>
    </location>
</feature>